<sequence length="75" mass="8547">MLLQELKNQVRKLPVSDRLELVRSIIESIQETPISTPTRSQAISRMKGLLKTSQPAPTDAEVGSMLEQHRMEKYL</sequence>
<dbReference type="EMBL" id="JACJQB010000008">
    <property type="protein sequence ID" value="MBD2187737.1"/>
    <property type="molecule type" value="Genomic_DNA"/>
</dbReference>
<organism evidence="2 3">
    <name type="scientific">Pseudanabaena mucicola FACHB-723</name>
    <dbReference type="NCBI Taxonomy" id="2692860"/>
    <lineage>
        <taxon>Bacteria</taxon>
        <taxon>Bacillati</taxon>
        <taxon>Cyanobacteriota</taxon>
        <taxon>Cyanophyceae</taxon>
        <taxon>Pseudanabaenales</taxon>
        <taxon>Pseudanabaenaceae</taxon>
        <taxon>Pseudanabaena</taxon>
    </lineage>
</organism>
<reference evidence="2 3" key="1">
    <citation type="journal article" date="2020" name="ISME J.">
        <title>Comparative genomics reveals insights into cyanobacterial evolution and habitat adaptation.</title>
        <authorList>
            <person name="Chen M.Y."/>
            <person name="Teng W.K."/>
            <person name="Zhao L."/>
            <person name="Hu C.X."/>
            <person name="Zhou Y.K."/>
            <person name="Han B.P."/>
            <person name="Song L.R."/>
            <person name="Shu W.S."/>
        </authorList>
    </citation>
    <scope>NUCLEOTIDE SEQUENCE [LARGE SCALE GENOMIC DNA]</scope>
    <source>
        <strain evidence="2 3">FACHB-723</strain>
    </source>
</reference>
<protein>
    <submittedName>
        <fullName evidence="2">Uncharacterized protein</fullName>
    </submittedName>
</protein>
<name>A0ABR7ZW13_9CYAN</name>
<accession>A0ABR7ZW13</accession>
<proteinExistence type="predicted"/>
<feature type="region of interest" description="Disordered" evidence="1">
    <location>
        <begin position="49"/>
        <end position="75"/>
    </location>
</feature>
<gene>
    <name evidence="2" type="ORF">H6F41_06215</name>
</gene>
<evidence type="ECO:0000313" key="2">
    <source>
        <dbReference type="EMBL" id="MBD2187737.1"/>
    </source>
</evidence>
<keyword evidence="3" id="KW-1185">Reference proteome</keyword>
<dbReference type="RefSeq" id="WP_190402608.1">
    <property type="nucleotide sequence ID" value="NZ_JACJQB010000008.1"/>
</dbReference>
<evidence type="ECO:0000256" key="1">
    <source>
        <dbReference type="SAM" id="MobiDB-lite"/>
    </source>
</evidence>
<evidence type="ECO:0000313" key="3">
    <source>
        <dbReference type="Proteomes" id="UP000642094"/>
    </source>
</evidence>
<dbReference type="Proteomes" id="UP000642094">
    <property type="component" value="Unassembled WGS sequence"/>
</dbReference>
<comment type="caution">
    <text evidence="2">The sequence shown here is derived from an EMBL/GenBank/DDBJ whole genome shotgun (WGS) entry which is preliminary data.</text>
</comment>